<dbReference type="GO" id="GO:0032259">
    <property type="term" value="P:methylation"/>
    <property type="evidence" value="ECO:0007669"/>
    <property type="project" value="UniProtKB-KW"/>
</dbReference>
<name>A0A9E5MLI4_9GAMM</name>
<evidence type="ECO:0000256" key="4">
    <source>
        <dbReference type="ARBA" id="ARBA00022603"/>
    </source>
</evidence>
<dbReference type="GO" id="GO:0005737">
    <property type="term" value="C:cytoplasm"/>
    <property type="evidence" value="ECO:0007669"/>
    <property type="project" value="UniProtKB-SubCell"/>
</dbReference>
<dbReference type="InterPro" id="IPR000682">
    <property type="entry name" value="PCMT"/>
</dbReference>
<evidence type="ECO:0000256" key="3">
    <source>
        <dbReference type="ARBA" id="ARBA00022490"/>
    </source>
</evidence>
<evidence type="ECO:0000256" key="1">
    <source>
        <dbReference type="ARBA" id="ARBA00004496"/>
    </source>
</evidence>
<reference evidence="8" key="1">
    <citation type="submission" date="2020-03" db="EMBL/GenBank/DDBJ databases">
        <authorList>
            <person name="Guo F."/>
        </authorList>
    </citation>
    <scope>NUCLEOTIDE SEQUENCE</scope>
    <source>
        <strain evidence="8">JCM 30134</strain>
    </source>
</reference>
<dbReference type="RefSeq" id="WP_167181789.1">
    <property type="nucleotide sequence ID" value="NZ_JAAONZ010000002.1"/>
</dbReference>
<dbReference type="EC" id="2.1.1.77" evidence="7"/>
<dbReference type="InterPro" id="IPR029063">
    <property type="entry name" value="SAM-dependent_MTases_sf"/>
</dbReference>
<keyword evidence="9" id="KW-1185">Reference proteome</keyword>
<keyword evidence="6 7" id="KW-0949">S-adenosyl-L-methionine</keyword>
<sequence>MKPELKELLREIREEVAETASYTGRAQLNERVLSKFSQVPRDQFVPERRRASAYVNHALSIGYGQTISQPYMVALMTDLLDPEPHHICLEVGTGCGYQAAVLSRLVKQVYSLEIIPELAAEAKQRLQALGYDNITVRCGDGYQGWPEMGPFDSIIVTAGAEHIPPPLIEQLRPGGRMAIPVGDRLFGQKLLLITKEEDGEVNSRTILPVAFVPLTGPDA</sequence>
<dbReference type="FunFam" id="3.40.50.150:FF:000010">
    <property type="entry name" value="Protein-L-isoaspartate O-methyltransferase"/>
    <property type="match status" value="1"/>
</dbReference>
<evidence type="ECO:0000313" key="8">
    <source>
        <dbReference type="EMBL" id="NHO64598.1"/>
    </source>
</evidence>
<dbReference type="AlphaFoldDB" id="A0A9E5MLI4"/>
<evidence type="ECO:0000256" key="5">
    <source>
        <dbReference type="ARBA" id="ARBA00022679"/>
    </source>
</evidence>
<comment type="similarity">
    <text evidence="2 7">Belongs to the methyltransferase superfamily. L-isoaspartyl/D-aspartyl protein methyltransferase family.</text>
</comment>
<dbReference type="PANTHER" id="PTHR11579">
    <property type="entry name" value="PROTEIN-L-ISOASPARTATE O-METHYLTRANSFERASE"/>
    <property type="match status" value="1"/>
</dbReference>
<comment type="function">
    <text evidence="7">Catalyzes the methyl esterification of L-isoaspartyl residues in peptides and proteins that result from spontaneous decomposition of normal L-aspartyl and L-asparaginyl residues. It plays a role in the repair and/or degradation of damaged proteins.</text>
</comment>
<dbReference type="GO" id="GO:0004719">
    <property type="term" value="F:protein-L-isoaspartate (D-aspartate) O-methyltransferase activity"/>
    <property type="evidence" value="ECO:0007669"/>
    <property type="project" value="UniProtKB-UniRule"/>
</dbReference>
<dbReference type="HAMAP" id="MF_00090">
    <property type="entry name" value="PIMT"/>
    <property type="match status" value="1"/>
</dbReference>
<dbReference type="GO" id="GO:0030091">
    <property type="term" value="P:protein repair"/>
    <property type="evidence" value="ECO:0007669"/>
    <property type="project" value="UniProtKB-UniRule"/>
</dbReference>
<accession>A0A9E5MLI4</accession>
<keyword evidence="4 7" id="KW-0489">Methyltransferase</keyword>
<gene>
    <name evidence="7" type="primary">pcm</name>
    <name evidence="8" type="ORF">G8770_03440</name>
</gene>
<keyword evidence="5 7" id="KW-0808">Transferase</keyword>
<evidence type="ECO:0000256" key="2">
    <source>
        <dbReference type="ARBA" id="ARBA00005369"/>
    </source>
</evidence>
<dbReference type="Proteomes" id="UP000787472">
    <property type="component" value="Unassembled WGS sequence"/>
</dbReference>
<evidence type="ECO:0000313" key="9">
    <source>
        <dbReference type="Proteomes" id="UP000787472"/>
    </source>
</evidence>
<feature type="active site" evidence="7">
    <location>
        <position position="68"/>
    </location>
</feature>
<dbReference type="EMBL" id="JAAONZ010000002">
    <property type="protein sequence ID" value="NHO64598.1"/>
    <property type="molecule type" value="Genomic_DNA"/>
</dbReference>
<comment type="subcellular location">
    <subcellularLocation>
        <location evidence="1 7">Cytoplasm</location>
    </subcellularLocation>
</comment>
<dbReference type="CDD" id="cd02440">
    <property type="entry name" value="AdoMet_MTases"/>
    <property type="match status" value="1"/>
</dbReference>
<evidence type="ECO:0000256" key="7">
    <source>
        <dbReference type="HAMAP-Rule" id="MF_00090"/>
    </source>
</evidence>
<proteinExistence type="inferred from homology"/>
<dbReference type="Gene3D" id="3.40.50.150">
    <property type="entry name" value="Vaccinia Virus protein VP39"/>
    <property type="match status" value="1"/>
</dbReference>
<dbReference type="PROSITE" id="PS01279">
    <property type="entry name" value="PCMT"/>
    <property type="match status" value="1"/>
</dbReference>
<dbReference type="NCBIfam" id="TIGR00080">
    <property type="entry name" value="pimt"/>
    <property type="match status" value="1"/>
</dbReference>
<evidence type="ECO:0000256" key="6">
    <source>
        <dbReference type="ARBA" id="ARBA00022691"/>
    </source>
</evidence>
<keyword evidence="3 7" id="KW-0963">Cytoplasm</keyword>
<protein>
    <recommendedName>
        <fullName evidence="7">Protein-L-isoaspartate O-methyltransferase</fullName>
        <ecNumber evidence="7">2.1.1.77</ecNumber>
    </recommendedName>
    <alternativeName>
        <fullName evidence="7">L-isoaspartyl protein carboxyl methyltransferase</fullName>
    </alternativeName>
    <alternativeName>
        <fullName evidence="7">Protein L-isoaspartyl methyltransferase</fullName>
    </alternativeName>
    <alternativeName>
        <fullName evidence="7">Protein-beta-aspartate methyltransferase</fullName>
        <shortName evidence="7">PIMT</shortName>
    </alternativeName>
</protein>
<comment type="catalytic activity">
    <reaction evidence="7">
        <text>[protein]-L-isoaspartate + S-adenosyl-L-methionine = [protein]-L-isoaspartate alpha-methyl ester + S-adenosyl-L-homocysteine</text>
        <dbReference type="Rhea" id="RHEA:12705"/>
        <dbReference type="Rhea" id="RHEA-COMP:12143"/>
        <dbReference type="Rhea" id="RHEA-COMP:12144"/>
        <dbReference type="ChEBI" id="CHEBI:57856"/>
        <dbReference type="ChEBI" id="CHEBI:59789"/>
        <dbReference type="ChEBI" id="CHEBI:90596"/>
        <dbReference type="ChEBI" id="CHEBI:90598"/>
        <dbReference type="EC" id="2.1.1.77"/>
    </reaction>
</comment>
<organism evidence="8 9">
    <name type="scientific">Pseudomaricurvus hydrocarbonicus</name>
    <dbReference type="NCBI Taxonomy" id="1470433"/>
    <lineage>
        <taxon>Bacteria</taxon>
        <taxon>Pseudomonadati</taxon>
        <taxon>Pseudomonadota</taxon>
        <taxon>Gammaproteobacteria</taxon>
        <taxon>Cellvibrionales</taxon>
        <taxon>Cellvibrionaceae</taxon>
        <taxon>Pseudomaricurvus</taxon>
    </lineage>
</organism>
<dbReference type="PANTHER" id="PTHR11579:SF0">
    <property type="entry name" value="PROTEIN-L-ISOASPARTATE(D-ASPARTATE) O-METHYLTRANSFERASE"/>
    <property type="match status" value="1"/>
</dbReference>
<comment type="caution">
    <text evidence="8">The sequence shown here is derived from an EMBL/GenBank/DDBJ whole genome shotgun (WGS) entry which is preliminary data.</text>
</comment>
<dbReference type="SUPFAM" id="SSF53335">
    <property type="entry name" value="S-adenosyl-L-methionine-dependent methyltransferases"/>
    <property type="match status" value="1"/>
</dbReference>
<dbReference type="NCBIfam" id="NF001453">
    <property type="entry name" value="PRK00312.1"/>
    <property type="match status" value="1"/>
</dbReference>
<dbReference type="Pfam" id="PF01135">
    <property type="entry name" value="PCMT"/>
    <property type="match status" value="1"/>
</dbReference>